<name>A0ABW2RFT1_9BACL</name>
<dbReference type="EMBL" id="JBHTBW010000004">
    <property type="protein sequence ID" value="MFC7439765.1"/>
    <property type="molecule type" value="Genomic_DNA"/>
</dbReference>
<reference evidence="3" key="1">
    <citation type="journal article" date="2019" name="Int. J. Syst. Evol. Microbiol.">
        <title>The Global Catalogue of Microorganisms (GCM) 10K type strain sequencing project: providing services to taxonomists for standard genome sequencing and annotation.</title>
        <authorList>
            <consortium name="The Broad Institute Genomics Platform"/>
            <consortium name="The Broad Institute Genome Sequencing Center for Infectious Disease"/>
            <person name="Wu L."/>
            <person name="Ma J."/>
        </authorList>
    </citation>
    <scope>NUCLEOTIDE SEQUENCE [LARGE SCALE GENOMIC DNA]</scope>
    <source>
        <strain evidence="3">CGMCC 1.12942</strain>
    </source>
</reference>
<sequence length="172" mass="19367">MNIFRKTVSILAVLLLSGLLINGITMTQQLKKIHASLEDNIDALAELNEVQAAIISKNEELERMVDTLDSLDQGLGGTINKTGQTLAYLSSVVDYNADSLRLNDHMVRFSQHSGTNIKSVRFSLAEVEPYLKQLDQILRQLAQTAERDQRHLERINRATRQMNTKIPEVNLP</sequence>
<dbReference type="RefSeq" id="WP_379862948.1">
    <property type="nucleotide sequence ID" value="NZ_JBHTBW010000004.1"/>
</dbReference>
<protein>
    <submittedName>
        <fullName evidence="2">Uncharacterized protein</fullName>
    </submittedName>
</protein>
<organism evidence="2 3">
    <name type="scientific">Laceyella putida</name>
    <dbReference type="NCBI Taxonomy" id="110101"/>
    <lineage>
        <taxon>Bacteria</taxon>
        <taxon>Bacillati</taxon>
        <taxon>Bacillota</taxon>
        <taxon>Bacilli</taxon>
        <taxon>Bacillales</taxon>
        <taxon>Thermoactinomycetaceae</taxon>
        <taxon>Laceyella</taxon>
    </lineage>
</organism>
<evidence type="ECO:0000256" key="1">
    <source>
        <dbReference type="SAM" id="Coils"/>
    </source>
</evidence>
<accession>A0ABW2RFT1</accession>
<feature type="coiled-coil region" evidence="1">
    <location>
        <begin position="27"/>
        <end position="64"/>
    </location>
</feature>
<proteinExistence type="predicted"/>
<keyword evidence="1" id="KW-0175">Coiled coil</keyword>
<gene>
    <name evidence="2" type="ORF">ACFQNG_01110</name>
</gene>
<comment type="caution">
    <text evidence="2">The sequence shown here is derived from an EMBL/GenBank/DDBJ whole genome shotgun (WGS) entry which is preliminary data.</text>
</comment>
<dbReference type="Proteomes" id="UP001596500">
    <property type="component" value="Unassembled WGS sequence"/>
</dbReference>
<evidence type="ECO:0000313" key="2">
    <source>
        <dbReference type="EMBL" id="MFC7439765.1"/>
    </source>
</evidence>
<evidence type="ECO:0000313" key="3">
    <source>
        <dbReference type="Proteomes" id="UP001596500"/>
    </source>
</evidence>
<keyword evidence="3" id="KW-1185">Reference proteome</keyword>